<dbReference type="CDD" id="cd02440">
    <property type="entry name" value="AdoMet_MTases"/>
    <property type="match status" value="1"/>
</dbReference>
<proteinExistence type="predicted"/>
<dbReference type="GO" id="GO:0032259">
    <property type="term" value="P:methylation"/>
    <property type="evidence" value="ECO:0007669"/>
    <property type="project" value="UniProtKB-KW"/>
</dbReference>
<name>A0AAD6UUA6_9AGAR</name>
<dbReference type="SUPFAM" id="SSF53335">
    <property type="entry name" value="S-adenosyl-L-methionine-dependent methyltransferases"/>
    <property type="match status" value="1"/>
</dbReference>
<protein>
    <submittedName>
        <fullName evidence="2">S-adenosyl-L-methionine-dependent methyltransferase</fullName>
    </submittedName>
</protein>
<dbReference type="Pfam" id="PF13649">
    <property type="entry name" value="Methyltransf_25"/>
    <property type="match status" value="1"/>
</dbReference>
<dbReference type="InterPro" id="IPR029063">
    <property type="entry name" value="SAM-dependent_MTases_sf"/>
</dbReference>
<comment type="caution">
    <text evidence="2">The sequence shown here is derived from an EMBL/GenBank/DDBJ whole genome shotgun (WGS) entry which is preliminary data.</text>
</comment>
<reference evidence="2" key="1">
    <citation type="submission" date="2023-03" db="EMBL/GenBank/DDBJ databases">
        <title>Massive genome expansion in bonnet fungi (Mycena s.s.) driven by repeated elements and novel gene families across ecological guilds.</title>
        <authorList>
            <consortium name="Lawrence Berkeley National Laboratory"/>
            <person name="Harder C.B."/>
            <person name="Miyauchi S."/>
            <person name="Viragh M."/>
            <person name="Kuo A."/>
            <person name="Thoen E."/>
            <person name="Andreopoulos B."/>
            <person name="Lu D."/>
            <person name="Skrede I."/>
            <person name="Drula E."/>
            <person name="Henrissat B."/>
            <person name="Morin E."/>
            <person name="Kohler A."/>
            <person name="Barry K."/>
            <person name="LaButti K."/>
            <person name="Morin E."/>
            <person name="Salamov A."/>
            <person name="Lipzen A."/>
            <person name="Mereny Z."/>
            <person name="Hegedus B."/>
            <person name="Baldrian P."/>
            <person name="Stursova M."/>
            <person name="Weitz H."/>
            <person name="Taylor A."/>
            <person name="Grigoriev I.V."/>
            <person name="Nagy L.G."/>
            <person name="Martin F."/>
            <person name="Kauserud H."/>
        </authorList>
    </citation>
    <scope>NUCLEOTIDE SEQUENCE</scope>
    <source>
        <strain evidence="2">9144</strain>
    </source>
</reference>
<dbReference type="AlphaFoldDB" id="A0AAD6UUA6"/>
<feature type="domain" description="Methyltransferase" evidence="1">
    <location>
        <begin position="28"/>
        <end position="129"/>
    </location>
</feature>
<evidence type="ECO:0000313" key="3">
    <source>
        <dbReference type="Proteomes" id="UP001219525"/>
    </source>
</evidence>
<dbReference type="PANTHER" id="PTHR43591">
    <property type="entry name" value="METHYLTRANSFERASE"/>
    <property type="match status" value="1"/>
</dbReference>
<keyword evidence="2" id="KW-0808">Transferase</keyword>
<evidence type="ECO:0000259" key="1">
    <source>
        <dbReference type="Pfam" id="PF13649"/>
    </source>
</evidence>
<keyword evidence="2" id="KW-0489">Methyltransferase</keyword>
<dbReference type="InterPro" id="IPR041698">
    <property type="entry name" value="Methyltransf_25"/>
</dbReference>
<organism evidence="2 3">
    <name type="scientific">Mycena pura</name>
    <dbReference type="NCBI Taxonomy" id="153505"/>
    <lineage>
        <taxon>Eukaryota</taxon>
        <taxon>Fungi</taxon>
        <taxon>Dikarya</taxon>
        <taxon>Basidiomycota</taxon>
        <taxon>Agaricomycotina</taxon>
        <taxon>Agaricomycetes</taxon>
        <taxon>Agaricomycetidae</taxon>
        <taxon>Agaricales</taxon>
        <taxon>Marasmiineae</taxon>
        <taxon>Mycenaceae</taxon>
        <taxon>Mycena</taxon>
    </lineage>
</organism>
<gene>
    <name evidence="2" type="ORF">GGX14DRAFT_378558</name>
</gene>
<sequence>MEEITGVPAHAMLVQAGLLPVPPAGALVLDNACGGGVVAARLFGAVGPIRRRTADVRVVCGDLAERMVRCTARRIEKHGWNADARVVDAQAMPFPDNHFTHTLMNFGIQLIPDNALVLKESFRVLRPGGTIGLTTWIAPGWLDSFKRGVPTFVEPPLFKSGPMATEESITRLLTGAGFTQVNVRPLAFEHTDAMERFLRYIGAVFKTILVGGTKERYEEYMKERYGEGDFTLTWKAFVITAVKQ</sequence>
<keyword evidence="3" id="KW-1185">Reference proteome</keyword>
<evidence type="ECO:0000313" key="2">
    <source>
        <dbReference type="EMBL" id="KAJ7193780.1"/>
    </source>
</evidence>
<dbReference type="GO" id="GO:0008168">
    <property type="term" value="F:methyltransferase activity"/>
    <property type="evidence" value="ECO:0007669"/>
    <property type="project" value="UniProtKB-KW"/>
</dbReference>
<dbReference type="Gene3D" id="3.40.50.150">
    <property type="entry name" value="Vaccinia Virus protein VP39"/>
    <property type="match status" value="1"/>
</dbReference>
<dbReference type="Proteomes" id="UP001219525">
    <property type="component" value="Unassembled WGS sequence"/>
</dbReference>
<accession>A0AAD6UUA6</accession>
<dbReference type="EMBL" id="JARJCW010000104">
    <property type="protein sequence ID" value="KAJ7193780.1"/>
    <property type="molecule type" value="Genomic_DNA"/>
</dbReference>